<dbReference type="SMART" id="SM00184">
    <property type="entry name" value="RING"/>
    <property type="match status" value="1"/>
</dbReference>
<dbReference type="PANTHER" id="PTHR15302">
    <property type="entry name" value="E3 UBIQUITIN-PROTEIN LIGASE RNF103"/>
    <property type="match status" value="1"/>
</dbReference>
<reference evidence="7" key="1">
    <citation type="journal article" date="2019" name="bioRxiv">
        <title>The Genome of the Zebra Mussel, Dreissena polymorpha: A Resource for Invasive Species Research.</title>
        <authorList>
            <person name="McCartney M.A."/>
            <person name="Auch B."/>
            <person name="Kono T."/>
            <person name="Mallez S."/>
            <person name="Zhang Y."/>
            <person name="Obille A."/>
            <person name="Becker A."/>
            <person name="Abrahante J.E."/>
            <person name="Garbe J."/>
            <person name="Badalamenti J.P."/>
            <person name="Herman A."/>
            <person name="Mangelson H."/>
            <person name="Liachko I."/>
            <person name="Sullivan S."/>
            <person name="Sone E.D."/>
            <person name="Koren S."/>
            <person name="Silverstein K.A.T."/>
            <person name="Beckman K.B."/>
            <person name="Gohl D.M."/>
        </authorList>
    </citation>
    <scope>NUCLEOTIDE SEQUENCE</scope>
    <source>
        <strain evidence="7">Duluth1</strain>
        <tissue evidence="7">Whole animal</tissue>
    </source>
</reference>
<keyword evidence="2" id="KW-0862">Zinc</keyword>
<feature type="transmembrane region" description="Helical" evidence="5">
    <location>
        <begin position="353"/>
        <end position="377"/>
    </location>
</feature>
<evidence type="ECO:0000256" key="2">
    <source>
        <dbReference type="ARBA" id="ARBA00022833"/>
    </source>
</evidence>
<dbReference type="InterPro" id="IPR001841">
    <property type="entry name" value="Znf_RING"/>
</dbReference>
<feature type="transmembrane region" description="Helical" evidence="5">
    <location>
        <begin position="415"/>
        <end position="434"/>
    </location>
</feature>
<keyword evidence="1 3" id="KW-0863">Zinc-finger</keyword>
<keyword evidence="1 3" id="KW-0479">Metal-binding</keyword>
<evidence type="ECO:0000259" key="6">
    <source>
        <dbReference type="PROSITE" id="PS50089"/>
    </source>
</evidence>
<dbReference type="GO" id="GO:0016567">
    <property type="term" value="P:protein ubiquitination"/>
    <property type="evidence" value="ECO:0007669"/>
    <property type="project" value="InterPro"/>
</dbReference>
<reference evidence="7" key="2">
    <citation type="submission" date="2020-11" db="EMBL/GenBank/DDBJ databases">
        <authorList>
            <person name="McCartney M.A."/>
            <person name="Auch B."/>
            <person name="Kono T."/>
            <person name="Mallez S."/>
            <person name="Becker A."/>
            <person name="Gohl D.M."/>
            <person name="Silverstein K.A.T."/>
            <person name="Koren S."/>
            <person name="Bechman K.B."/>
            <person name="Herman A."/>
            <person name="Abrahante J.E."/>
            <person name="Garbe J."/>
        </authorList>
    </citation>
    <scope>NUCLEOTIDE SEQUENCE</scope>
    <source>
        <strain evidence="7">Duluth1</strain>
        <tissue evidence="7">Whole animal</tissue>
    </source>
</reference>
<dbReference type="InterPro" id="IPR013083">
    <property type="entry name" value="Znf_RING/FYVE/PHD"/>
</dbReference>
<evidence type="ECO:0000256" key="1">
    <source>
        <dbReference type="ARBA" id="ARBA00022771"/>
    </source>
</evidence>
<feature type="transmembrane region" description="Helical" evidence="5">
    <location>
        <begin position="7"/>
        <end position="29"/>
    </location>
</feature>
<dbReference type="PANTHER" id="PTHR15302:SF0">
    <property type="entry name" value="E3 UBIQUITIN-PROTEIN LIGASE RNF103"/>
    <property type="match status" value="1"/>
</dbReference>
<gene>
    <name evidence="7" type="ORF">DPMN_031405</name>
</gene>
<keyword evidence="5" id="KW-0472">Membrane</keyword>
<sequence length="669" mass="76917">MAFLVKLGLFTVYLAMLIIVLRTLDWASWRGQPEELMSMPGARLKAILEQRGVEYSHLYEKAEFARKIKATGPISNEELAILQRNTSEGSSIENFTNYLSFCEQVYDKRDNIWLIEIIVQQKMISERVWNELRKKLSKFGVKFGRLNCVNYTRFCKEKGWTSSRLVLATPSHNEKEATFCNPITYTYPYTVEPNAIFKWLKQEVNQGLTVVRDKNELTQNWLEFPDVFISEVRVLYVSKDQSVPFCLSSLAFKYAGRVKIGIVNADSDTGKYMFDTYQMTALPSYLIITRQMTYNYGQHKGDQITYEGFDFVLTTVYPTLNDVLKISMICINMIVCFEVCFVKGRILKVSLQLVYVICKYNVFHLFACMITWLLLKINFMKTLIQFIVLPMRTIILSQTVSILRNDLFYCSNNLAIPSSVLVGIITFICVANHFKTRPLSPTNAGLLDDTNSEVNGNESQRQESNGRRVSVTGEGVEQSNNLEHHVSEEDNERQRLTHLYANMLLRHSGSLRLEFNGEHIRIELVSHDYIQFLPVWKHSKDVTCKGYCRMKDTDENISHIRKSTVVNTSGIPCTISGVSSVKNINVMRHAPDGFTFDSSCVICLEDFEQLEILRGLPCKHTFHDACVINWLLSETSNRLCPSCRFPAHDYSGINADLHMDIDDFCQMYD</sequence>
<evidence type="ECO:0000256" key="5">
    <source>
        <dbReference type="SAM" id="Phobius"/>
    </source>
</evidence>
<dbReference type="PROSITE" id="PS50089">
    <property type="entry name" value="ZF_RING_2"/>
    <property type="match status" value="1"/>
</dbReference>
<dbReference type="Gene3D" id="3.30.40.10">
    <property type="entry name" value="Zinc/RING finger domain, C3HC4 (zinc finger)"/>
    <property type="match status" value="1"/>
</dbReference>
<evidence type="ECO:0000313" key="7">
    <source>
        <dbReference type="EMBL" id="KAH3868264.1"/>
    </source>
</evidence>
<keyword evidence="5" id="KW-0812">Transmembrane</keyword>
<organism evidence="7 8">
    <name type="scientific">Dreissena polymorpha</name>
    <name type="common">Zebra mussel</name>
    <name type="synonym">Mytilus polymorpha</name>
    <dbReference type="NCBI Taxonomy" id="45954"/>
    <lineage>
        <taxon>Eukaryota</taxon>
        <taxon>Metazoa</taxon>
        <taxon>Spiralia</taxon>
        <taxon>Lophotrochozoa</taxon>
        <taxon>Mollusca</taxon>
        <taxon>Bivalvia</taxon>
        <taxon>Autobranchia</taxon>
        <taxon>Heteroconchia</taxon>
        <taxon>Euheterodonta</taxon>
        <taxon>Imparidentia</taxon>
        <taxon>Neoheterodontei</taxon>
        <taxon>Myida</taxon>
        <taxon>Dreissenoidea</taxon>
        <taxon>Dreissenidae</taxon>
        <taxon>Dreissena</taxon>
    </lineage>
</organism>
<dbReference type="GO" id="GO:0008270">
    <property type="term" value="F:zinc ion binding"/>
    <property type="evidence" value="ECO:0007669"/>
    <property type="project" value="UniProtKB-KW"/>
</dbReference>
<name>A0A9D4M257_DREPO</name>
<evidence type="ECO:0000256" key="4">
    <source>
        <dbReference type="SAM" id="MobiDB-lite"/>
    </source>
</evidence>
<accession>A0A9D4M257</accession>
<proteinExistence type="predicted"/>
<dbReference type="AlphaFoldDB" id="A0A9D4M257"/>
<comment type="caution">
    <text evidence="7">The sequence shown here is derived from an EMBL/GenBank/DDBJ whole genome shotgun (WGS) entry which is preliminary data.</text>
</comment>
<feature type="domain" description="RING-type" evidence="6">
    <location>
        <begin position="600"/>
        <end position="644"/>
    </location>
</feature>
<dbReference type="GO" id="GO:0005783">
    <property type="term" value="C:endoplasmic reticulum"/>
    <property type="evidence" value="ECO:0007669"/>
    <property type="project" value="TreeGrafter"/>
</dbReference>
<dbReference type="SUPFAM" id="SSF57850">
    <property type="entry name" value="RING/U-box"/>
    <property type="match status" value="1"/>
</dbReference>
<dbReference type="Pfam" id="PF13639">
    <property type="entry name" value="zf-RING_2"/>
    <property type="match status" value="1"/>
</dbReference>
<keyword evidence="5" id="KW-1133">Transmembrane helix</keyword>
<dbReference type="GO" id="GO:0036503">
    <property type="term" value="P:ERAD pathway"/>
    <property type="evidence" value="ECO:0007669"/>
    <property type="project" value="TreeGrafter"/>
</dbReference>
<evidence type="ECO:0000256" key="3">
    <source>
        <dbReference type="PROSITE-ProRule" id="PRU00175"/>
    </source>
</evidence>
<keyword evidence="8" id="KW-1185">Reference proteome</keyword>
<feature type="region of interest" description="Disordered" evidence="4">
    <location>
        <begin position="445"/>
        <end position="490"/>
    </location>
</feature>
<dbReference type="EMBL" id="JAIWYP010000002">
    <property type="protein sequence ID" value="KAH3868264.1"/>
    <property type="molecule type" value="Genomic_DNA"/>
</dbReference>
<protein>
    <recommendedName>
        <fullName evidence="6">RING-type domain-containing protein</fullName>
    </recommendedName>
</protein>
<dbReference type="InterPro" id="IPR042494">
    <property type="entry name" value="RNF103"/>
</dbReference>
<dbReference type="GO" id="GO:0004842">
    <property type="term" value="F:ubiquitin-protein transferase activity"/>
    <property type="evidence" value="ECO:0007669"/>
    <property type="project" value="InterPro"/>
</dbReference>
<dbReference type="OrthoDB" id="21204at2759"/>
<dbReference type="Proteomes" id="UP000828390">
    <property type="component" value="Unassembled WGS sequence"/>
</dbReference>
<evidence type="ECO:0000313" key="8">
    <source>
        <dbReference type="Proteomes" id="UP000828390"/>
    </source>
</evidence>